<dbReference type="PANTHER" id="PTHR30302:SF1">
    <property type="entry name" value="HYDROGENASE 2 MATURATION PROTEASE"/>
    <property type="match status" value="1"/>
</dbReference>
<evidence type="ECO:0000256" key="2">
    <source>
        <dbReference type="ARBA" id="ARBA00022670"/>
    </source>
</evidence>
<reference evidence="5" key="1">
    <citation type="journal article" date="2005" name="Environ. Microbiol.">
        <title>Genetic and functional properties of uncultivated thermophilic crenarchaeotes from a subsurface gold mine as revealed by analysis of genome fragments.</title>
        <authorList>
            <person name="Nunoura T."/>
            <person name="Hirayama H."/>
            <person name="Takami H."/>
            <person name="Oida H."/>
            <person name="Nishi S."/>
            <person name="Shimamura S."/>
            <person name="Suzuki Y."/>
            <person name="Inagaki F."/>
            <person name="Takai K."/>
            <person name="Nealson K.H."/>
            <person name="Horikoshi K."/>
        </authorList>
    </citation>
    <scope>NUCLEOTIDE SEQUENCE</scope>
</reference>
<dbReference type="NCBIfam" id="TIGR00072">
    <property type="entry name" value="hydrog_prot"/>
    <property type="match status" value="1"/>
</dbReference>
<dbReference type="InterPro" id="IPR000671">
    <property type="entry name" value="Peptidase_A31"/>
</dbReference>
<dbReference type="CDD" id="cd00518">
    <property type="entry name" value="H2MP"/>
    <property type="match status" value="1"/>
</dbReference>
<evidence type="ECO:0000256" key="4">
    <source>
        <dbReference type="ARBA" id="ARBA00022801"/>
    </source>
</evidence>
<evidence type="ECO:0000313" key="5">
    <source>
        <dbReference type="EMBL" id="BAL55554.1"/>
    </source>
</evidence>
<dbReference type="GO" id="GO:0008047">
    <property type="term" value="F:enzyme activator activity"/>
    <property type="evidence" value="ECO:0007669"/>
    <property type="project" value="InterPro"/>
</dbReference>
<dbReference type="SUPFAM" id="SSF53163">
    <property type="entry name" value="HybD-like"/>
    <property type="match status" value="1"/>
</dbReference>
<dbReference type="Pfam" id="PF01750">
    <property type="entry name" value="HycI"/>
    <property type="match status" value="1"/>
</dbReference>
<keyword evidence="2 5" id="KW-0645">Protease</keyword>
<evidence type="ECO:0000256" key="1">
    <source>
        <dbReference type="ARBA" id="ARBA00006814"/>
    </source>
</evidence>
<dbReference type="AlphaFoldDB" id="H5SHB8"/>
<evidence type="ECO:0000256" key="3">
    <source>
        <dbReference type="ARBA" id="ARBA00022750"/>
    </source>
</evidence>
<name>H5SHB8_9BACT</name>
<accession>H5SHB8</accession>
<comment type="similarity">
    <text evidence="1">Belongs to the peptidase A31 family.</text>
</comment>
<reference evidence="5" key="2">
    <citation type="journal article" date="2012" name="PLoS ONE">
        <title>A Deeply Branching Thermophilic Bacterium with an Ancient Acetyl-CoA Pathway Dominates a Subsurface Ecosystem.</title>
        <authorList>
            <person name="Takami H."/>
            <person name="Noguchi H."/>
            <person name="Takaki Y."/>
            <person name="Uchiyama I."/>
            <person name="Toyoda A."/>
            <person name="Nishi S."/>
            <person name="Chee G.-J."/>
            <person name="Arai W."/>
            <person name="Nunoura T."/>
            <person name="Itoh T."/>
            <person name="Hattori M."/>
            <person name="Takai K."/>
        </authorList>
    </citation>
    <scope>NUCLEOTIDE SEQUENCE</scope>
</reference>
<dbReference type="GO" id="GO:0016485">
    <property type="term" value="P:protein processing"/>
    <property type="evidence" value="ECO:0007669"/>
    <property type="project" value="TreeGrafter"/>
</dbReference>
<keyword evidence="4" id="KW-0378">Hydrolase</keyword>
<protein>
    <submittedName>
        <fullName evidence="5">Hydrogenase 2 maturation protease</fullName>
    </submittedName>
</protein>
<dbReference type="Gene3D" id="3.40.50.1450">
    <property type="entry name" value="HybD-like"/>
    <property type="match status" value="1"/>
</dbReference>
<gene>
    <name evidence="5" type="ORF">HGMM_F28H07C28</name>
</gene>
<keyword evidence="3" id="KW-0064">Aspartyl protease</keyword>
<dbReference type="EMBL" id="AP011720">
    <property type="protein sequence ID" value="BAL55554.1"/>
    <property type="molecule type" value="Genomic_DNA"/>
</dbReference>
<proteinExistence type="inferred from homology"/>
<dbReference type="PANTHER" id="PTHR30302">
    <property type="entry name" value="HYDROGENASE 1 MATURATION PROTEASE"/>
    <property type="match status" value="1"/>
</dbReference>
<dbReference type="InterPro" id="IPR023430">
    <property type="entry name" value="Pept_HybD-like_dom_sf"/>
</dbReference>
<dbReference type="PRINTS" id="PR00446">
    <property type="entry name" value="HYDRGNUPTAKE"/>
</dbReference>
<sequence length="157" mass="16676">MKLLILGLGNELLSDDAVGVLAARALKERLKDKADVVESALSGMALLDLLIGYERAIIIDAVQTRRAPPGTIYELTPADLGAGAAPSPHYAGLPELIATAHALKLNFPKEIKIFAMEVADPYTIGGTPSPAVAQALKELIQRVEAQATHWLASYPRA</sequence>
<dbReference type="GO" id="GO:0004190">
    <property type="term" value="F:aspartic-type endopeptidase activity"/>
    <property type="evidence" value="ECO:0007669"/>
    <property type="project" value="UniProtKB-KW"/>
</dbReference>
<organism evidence="5">
    <name type="scientific">uncultured Acetothermia bacterium</name>
    <dbReference type="NCBI Taxonomy" id="236499"/>
    <lineage>
        <taxon>Bacteria</taxon>
        <taxon>Candidatus Bipolaricaulota</taxon>
        <taxon>environmental samples</taxon>
    </lineage>
</organism>